<dbReference type="InterPro" id="IPR012340">
    <property type="entry name" value="NA-bd_OB-fold"/>
</dbReference>
<dbReference type="Pfam" id="PF21485">
    <property type="entry name" value="IF5A-like_N"/>
    <property type="match status" value="1"/>
</dbReference>
<comment type="PTM">
    <text evidence="4">eIF-5A seems to be the only eukaryotic protein to have a hypusine residue which is a post-translational modification of a lysine by the addition of a butylamino group.</text>
</comment>
<dbReference type="GO" id="GO:0003746">
    <property type="term" value="F:translation elongation factor activity"/>
    <property type="evidence" value="ECO:0007669"/>
    <property type="project" value="UniProtKB-UniRule"/>
</dbReference>
<proteinExistence type="inferred from homology"/>
<dbReference type="FunFam" id="2.40.50.140:FF:000034">
    <property type="entry name" value="Eukaryotic translation initiation factor 5A"/>
    <property type="match status" value="1"/>
</dbReference>
<evidence type="ECO:0000313" key="6">
    <source>
        <dbReference type="EMBL" id="CEM38001.1"/>
    </source>
</evidence>
<evidence type="ECO:0000256" key="2">
    <source>
        <dbReference type="ARBA" id="ARBA00022917"/>
    </source>
</evidence>
<evidence type="ECO:0000259" key="5">
    <source>
        <dbReference type="SMART" id="SM01376"/>
    </source>
</evidence>
<gene>
    <name evidence="6" type="ORF">Cvel_5618</name>
</gene>
<organism evidence="6">
    <name type="scientific">Chromera velia CCMP2878</name>
    <dbReference type="NCBI Taxonomy" id="1169474"/>
    <lineage>
        <taxon>Eukaryota</taxon>
        <taxon>Sar</taxon>
        <taxon>Alveolata</taxon>
        <taxon>Colpodellida</taxon>
        <taxon>Chromeraceae</taxon>
        <taxon>Chromera</taxon>
    </lineage>
</organism>
<name>A0A0G4H2U3_9ALVE</name>
<dbReference type="PANTHER" id="PTHR11673">
    <property type="entry name" value="TRANSLATION INITIATION FACTOR 5A FAMILY MEMBER"/>
    <property type="match status" value="1"/>
</dbReference>
<sequence length="163" mass="17275">MADDGALEVEVAGAGASHTTNDTANNVQKGAYIMLKGKPCKVVDYSKAKPGKHGAAKIMFVGIDIFTDKKVEETHSSTSNVEVPIVKKSEFQLMDITDEGYMSLIDGSGNMKEDVKIPDASEDDQKLVAEMKGGLDSGKQVVVSVISAMGLERVVGPLKITDA</sequence>
<dbReference type="GO" id="GO:0003723">
    <property type="term" value="F:RNA binding"/>
    <property type="evidence" value="ECO:0007669"/>
    <property type="project" value="InterPro"/>
</dbReference>
<accession>A0A0G4H2U3</accession>
<dbReference type="SUPFAM" id="SSF50249">
    <property type="entry name" value="Nucleic acid-binding proteins"/>
    <property type="match status" value="1"/>
</dbReference>
<dbReference type="InterPro" id="IPR020189">
    <property type="entry name" value="IF5A_C"/>
</dbReference>
<dbReference type="EMBL" id="CDMZ01001820">
    <property type="protein sequence ID" value="CEM38001.1"/>
    <property type="molecule type" value="Genomic_DNA"/>
</dbReference>
<dbReference type="GO" id="GO:0043022">
    <property type="term" value="F:ribosome binding"/>
    <property type="evidence" value="ECO:0007669"/>
    <property type="project" value="UniProtKB-UniRule"/>
</dbReference>
<dbReference type="InterPro" id="IPR048670">
    <property type="entry name" value="IF5A-like_N"/>
</dbReference>
<dbReference type="InterPro" id="IPR014722">
    <property type="entry name" value="Rib_uL2_dom2"/>
</dbReference>
<dbReference type="SMART" id="SM01376">
    <property type="entry name" value="eIF-5a"/>
    <property type="match status" value="1"/>
</dbReference>
<reference evidence="6" key="1">
    <citation type="submission" date="2014-11" db="EMBL/GenBank/DDBJ databases">
        <authorList>
            <person name="Otto D Thomas"/>
            <person name="Naeem Raeece"/>
        </authorList>
    </citation>
    <scope>NUCLEOTIDE SEQUENCE</scope>
</reference>
<dbReference type="InterPro" id="IPR008991">
    <property type="entry name" value="Translation_prot_SH3-like_sf"/>
</dbReference>
<keyword evidence="2 4" id="KW-0648">Protein biosynthesis</keyword>
<dbReference type="PROSITE" id="PS00302">
    <property type="entry name" value="IF5A_HYPUSINE"/>
    <property type="match status" value="1"/>
</dbReference>
<dbReference type="PhylomeDB" id="A0A0G4H2U3"/>
<evidence type="ECO:0000256" key="1">
    <source>
        <dbReference type="ARBA" id="ARBA00006016"/>
    </source>
</evidence>
<comment type="function">
    <text evidence="4">Translation factor that promotes translation elongation and termination, particularly upon ribosome stalling at specific amino acid sequence contexts. Binds between the exit (E) and peptidyl (P) site of the ribosome and promotes rescue of stalled ribosome: specifically required for efficient translation of polyproline-containing peptides as well as other motifs that stall the ribosome. Acts as ribosome quality control (RQC) cofactor by joining the RQC complex to facilitate peptidyl transfer during CAT tailing step.</text>
</comment>
<dbReference type="Pfam" id="PF01287">
    <property type="entry name" value="eIF-5a"/>
    <property type="match status" value="1"/>
</dbReference>
<dbReference type="Gene3D" id="2.30.30.30">
    <property type="match status" value="1"/>
</dbReference>
<dbReference type="InterPro" id="IPR019769">
    <property type="entry name" value="Trans_elong_IF5A_hypusine_site"/>
</dbReference>
<dbReference type="SUPFAM" id="SSF50104">
    <property type="entry name" value="Translation proteins SH3-like domain"/>
    <property type="match status" value="1"/>
</dbReference>
<dbReference type="GO" id="GO:0045901">
    <property type="term" value="P:positive regulation of translational elongation"/>
    <property type="evidence" value="ECO:0007669"/>
    <property type="project" value="UniProtKB-UniRule"/>
</dbReference>
<dbReference type="NCBIfam" id="TIGR00037">
    <property type="entry name" value="eIF_5A"/>
    <property type="match status" value="1"/>
</dbReference>
<protein>
    <recommendedName>
        <fullName evidence="4">Eukaryotic translation initiation factor 5A</fullName>
        <shortName evidence="4">eIF-5A</shortName>
    </recommendedName>
</protein>
<comment type="similarity">
    <text evidence="1 4">Belongs to the eIF-5A family.</text>
</comment>
<feature type="domain" description="Translation initiation factor 5A C-terminal" evidence="5">
    <location>
        <begin position="85"/>
        <end position="159"/>
    </location>
</feature>
<keyword evidence="3 4" id="KW-0385">Hypusine</keyword>
<dbReference type="VEuPathDB" id="CryptoDB:Cvel_5618"/>
<dbReference type="InterPro" id="IPR001884">
    <property type="entry name" value="IF5A-like"/>
</dbReference>
<evidence type="ECO:0000256" key="3">
    <source>
        <dbReference type="ARBA" id="ARBA00023071"/>
    </source>
</evidence>
<dbReference type="PIRSF" id="PIRSF003025">
    <property type="entry name" value="eIF5A"/>
    <property type="match status" value="1"/>
</dbReference>
<dbReference type="AlphaFoldDB" id="A0A0G4H2U3"/>
<dbReference type="Gene3D" id="2.40.50.140">
    <property type="entry name" value="Nucleic acid-binding proteins"/>
    <property type="match status" value="1"/>
</dbReference>
<evidence type="ECO:0000256" key="4">
    <source>
        <dbReference type="RuleBase" id="RU362005"/>
    </source>
</evidence>
<dbReference type="GO" id="GO:0045905">
    <property type="term" value="P:positive regulation of translational termination"/>
    <property type="evidence" value="ECO:0007669"/>
    <property type="project" value="UniProtKB-UniRule"/>
</dbReference>